<feature type="chain" id="PRO_5006514722" description="Carboxypeptidase" evidence="6">
    <location>
        <begin position="20"/>
        <end position="584"/>
    </location>
</feature>
<dbReference type="GO" id="GO:0000324">
    <property type="term" value="C:fungal-type vacuole"/>
    <property type="evidence" value="ECO:0007669"/>
    <property type="project" value="TreeGrafter"/>
</dbReference>
<keyword evidence="3 6" id="KW-0645">Protease</keyword>
<dbReference type="VEuPathDB" id="FungiDB:Z518_08359"/>
<evidence type="ECO:0000313" key="9">
    <source>
        <dbReference type="Proteomes" id="UP000053617"/>
    </source>
</evidence>
<keyword evidence="9" id="KW-1185">Reference proteome</keyword>
<evidence type="ECO:0000256" key="6">
    <source>
        <dbReference type="RuleBase" id="RU361156"/>
    </source>
</evidence>
<dbReference type="Gene3D" id="3.40.50.1820">
    <property type="entry name" value="alpha/beta hydrolase"/>
    <property type="match status" value="1"/>
</dbReference>
<evidence type="ECO:0000256" key="7">
    <source>
        <dbReference type="SAM" id="MobiDB-lite"/>
    </source>
</evidence>
<dbReference type="InterPro" id="IPR029058">
    <property type="entry name" value="AB_hydrolase_fold"/>
</dbReference>
<dbReference type="GO" id="GO:0004185">
    <property type="term" value="F:serine-type carboxypeptidase activity"/>
    <property type="evidence" value="ECO:0007669"/>
    <property type="project" value="UniProtKB-UniRule"/>
</dbReference>
<feature type="region of interest" description="Disordered" evidence="7">
    <location>
        <begin position="536"/>
        <end position="567"/>
    </location>
</feature>
<accession>A0A0D2GVY9</accession>
<proteinExistence type="inferred from homology"/>
<comment type="similarity">
    <text evidence="1 6">Belongs to the peptidase S10 family.</text>
</comment>
<dbReference type="PROSITE" id="PS00131">
    <property type="entry name" value="CARBOXYPEPT_SER_SER"/>
    <property type="match status" value="1"/>
</dbReference>
<reference evidence="8 9" key="1">
    <citation type="submission" date="2015-01" db="EMBL/GenBank/DDBJ databases">
        <title>The Genome Sequence of Rhinocladiella mackenzie CBS 650.93.</title>
        <authorList>
            <consortium name="The Broad Institute Genomics Platform"/>
            <person name="Cuomo C."/>
            <person name="de Hoog S."/>
            <person name="Gorbushina A."/>
            <person name="Stielow B."/>
            <person name="Teixiera M."/>
            <person name="Abouelleil A."/>
            <person name="Chapman S.B."/>
            <person name="Priest M."/>
            <person name="Young S.K."/>
            <person name="Wortman J."/>
            <person name="Nusbaum C."/>
            <person name="Birren B."/>
        </authorList>
    </citation>
    <scope>NUCLEOTIDE SEQUENCE [LARGE SCALE GENOMIC DNA]</scope>
    <source>
        <strain evidence="8 9">CBS 650.93</strain>
    </source>
</reference>
<feature type="compositionally biased region" description="Low complexity" evidence="7">
    <location>
        <begin position="556"/>
        <end position="567"/>
    </location>
</feature>
<dbReference type="Proteomes" id="UP000053617">
    <property type="component" value="Unassembled WGS sequence"/>
</dbReference>
<dbReference type="InterPro" id="IPR018202">
    <property type="entry name" value="Ser_caboxypep_ser_AS"/>
</dbReference>
<keyword evidence="5" id="KW-0325">Glycoprotein</keyword>
<dbReference type="GeneID" id="25296430"/>
<keyword evidence="4 6" id="KW-0378">Hydrolase</keyword>
<dbReference type="Pfam" id="PF00450">
    <property type="entry name" value="Peptidase_S10"/>
    <property type="match status" value="1"/>
</dbReference>
<keyword evidence="2 6" id="KW-0121">Carboxypeptidase</keyword>
<organism evidence="8 9">
    <name type="scientific">Rhinocladiella mackenziei CBS 650.93</name>
    <dbReference type="NCBI Taxonomy" id="1442369"/>
    <lineage>
        <taxon>Eukaryota</taxon>
        <taxon>Fungi</taxon>
        <taxon>Dikarya</taxon>
        <taxon>Ascomycota</taxon>
        <taxon>Pezizomycotina</taxon>
        <taxon>Eurotiomycetes</taxon>
        <taxon>Chaetothyriomycetidae</taxon>
        <taxon>Chaetothyriales</taxon>
        <taxon>Herpotrichiellaceae</taxon>
        <taxon>Rhinocladiella</taxon>
    </lineage>
</organism>
<evidence type="ECO:0000256" key="4">
    <source>
        <dbReference type="ARBA" id="ARBA00022801"/>
    </source>
</evidence>
<dbReference type="AlphaFoldDB" id="A0A0D2GVY9"/>
<dbReference type="HOGENOM" id="CLU_008523_10_3_1"/>
<dbReference type="PANTHER" id="PTHR11802">
    <property type="entry name" value="SERINE PROTEASE FAMILY S10 SERINE CARBOXYPEPTIDASE"/>
    <property type="match status" value="1"/>
</dbReference>
<dbReference type="GO" id="GO:0006508">
    <property type="term" value="P:proteolysis"/>
    <property type="evidence" value="ECO:0007669"/>
    <property type="project" value="UniProtKB-KW"/>
</dbReference>
<evidence type="ECO:0000256" key="2">
    <source>
        <dbReference type="ARBA" id="ARBA00022645"/>
    </source>
</evidence>
<evidence type="ECO:0000256" key="5">
    <source>
        <dbReference type="ARBA" id="ARBA00023180"/>
    </source>
</evidence>
<evidence type="ECO:0000256" key="1">
    <source>
        <dbReference type="ARBA" id="ARBA00009431"/>
    </source>
</evidence>
<sequence>MQVGKFVPIVGAFVAAVSAIPGPTVHNKRGGPKLQVLPRQLPAEPTGVQTIITPNGVNITYKEPGKEGVCETTPGVNSYAGFVNLAEDIHSFFWFFESRHDPANDPITLWLNGGPGSDSMIGMFQELGPCNVTEDLVTQLNPYAWNEASNMIFLSQPLGVGFSYGSKEPGSLDEFLGNFVPASEAEVTGRYPVINASAIDTTDLAAVAAWEVLQGFYSALPQLDSKVQSTQFNLWTESYGGHYGPAFFHYFYEQNMMIQNGTTTGKSFDFVNLGIINGIIDEYIQAPYYPIFTQKNTYGIQLVNETVYDYMNFACFMGYGCLDQIQYCALSDTSTLSGQAVCTEAANMCRDNVEGPYYVFGDRGVYDIRHPYDDPTPPDYFVDFLNLASTQEALGVDTNYTQTANSEVYYAFQQTGDFVYLNFLSDLESILNSSVRVTLVYGDADYICNWLGGEAVSKAAQWAYTDEFNAAGYTPFLVDGVEYGETREYGNFSFTRIYEAGHEVPYYQPIASLAYFERAISGLDIATGTFKVDGTNGGTTGEAEATHTEPFVPLPSSTSSEAATGTALAKHDPIIPIRGRRWES</sequence>
<dbReference type="RefSeq" id="XP_013269554.1">
    <property type="nucleotide sequence ID" value="XM_013414100.1"/>
</dbReference>
<protein>
    <recommendedName>
        <fullName evidence="6">Carboxypeptidase</fullName>
        <ecNumber evidence="6">3.4.16.-</ecNumber>
    </recommendedName>
</protein>
<keyword evidence="6" id="KW-0732">Signal</keyword>
<feature type="signal peptide" evidence="6">
    <location>
        <begin position="1"/>
        <end position="19"/>
    </location>
</feature>
<evidence type="ECO:0000313" key="8">
    <source>
        <dbReference type="EMBL" id="KIX02418.1"/>
    </source>
</evidence>
<dbReference type="PANTHER" id="PTHR11802:SF131">
    <property type="entry name" value="CARBOXYPEPTIDASE"/>
    <property type="match status" value="1"/>
</dbReference>
<dbReference type="EMBL" id="KN847480">
    <property type="protein sequence ID" value="KIX02418.1"/>
    <property type="molecule type" value="Genomic_DNA"/>
</dbReference>
<dbReference type="EC" id="3.4.16.-" evidence="6"/>
<dbReference type="SUPFAM" id="SSF53474">
    <property type="entry name" value="alpha/beta-Hydrolases"/>
    <property type="match status" value="1"/>
</dbReference>
<dbReference type="InterPro" id="IPR001563">
    <property type="entry name" value="Peptidase_S10"/>
</dbReference>
<gene>
    <name evidence="8" type="ORF">Z518_08359</name>
</gene>
<name>A0A0D2GVY9_9EURO</name>
<dbReference type="OrthoDB" id="443318at2759"/>
<evidence type="ECO:0000256" key="3">
    <source>
        <dbReference type="ARBA" id="ARBA00022670"/>
    </source>
</evidence>
<dbReference type="PRINTS" id="PR00724">
    <property type="entry name" value="CRBOXYPTASEC"/>
</dbReference>